<dbReference type="GO" id="GO:0006508">
    <property type="term" value="P:proteolysis"/>
    <property type="evidence" value="ECO:0007669"/>
    <property type="project" value="UniProtKB-KW"/>
</dbReference>
<gene>
    <name evidence="10" type="ORF">HNQ80_003428</name>
</gene>
<dbReference type="Gene3D" id="3.30.70.360">
    <property type="match status" value="2"/>
</dbReference>
<keyword evidence="8" id="KW-0482">Metalloprotease</keyword>
<organism evidence="10 11">
    <name type="scientific">Anaerosolibacter carboniphilus</name>
    <dbReference type="NCBI Taxonomy" id="1417629"/>
    <lineage>
        <taxon>Bacteria</taxon>
        <taxon>Bacillati</taxon>
        <taxon>Bacillota</taxon>
        <taxon>Clostridia</taxon>
        <taxon>Peptostreptococcales</taxon>
        <taxon>Thermotaleaceae</taxon>
        <taxon>Anaerosolibacter</taxon>
    </lineage>
</organism>
<dbReference type="GO" id="GO:0008270">
    <property type="term" value="F:zinc ion binding"/>
    <property type="evidence" value="ECO:0007669"/>
    <property type="project" value="InterPro"/>
</dbReference>
<evidence type="ECO:0000259" key="9">
    <source>
        <dbReference type="Pfam" id="PF07687"/>
    </source>
</evidence>
<dbReference type="InterPro" id="IPR002933">
    <property type="entry name" value="Peptidase_M20"/>
</dbReference>
<dbReference type="SUPFAM" id="SSF55031">
    <property type="entry name" value="Bacterial exopeptidase dimerisation domain"/>
    <property type="match status" value="1"/>
</dbReference>
<dbReference type="GO" id="GO:0006526">
    <property type="term" value="P:L-arginine biosynthetic process"/>
    <property type="evidence" value="ECO:0007669"/>
    <property type="project" value="TreeGrafter"/>
</dbReference>
<dbReference type="PANTHER" id="PTHR43808">
    <property type="entry name" value="ACETYLORNITHINE DEACETYLASE"/>
    <property type="match status" value="1"/>
</dbReference>
<evidence type="ECO:0000256" key="6">
    <source>
        <dbReference type="ARBA" id="ARBA00022833"/>
    </source>
</evidence>
<evidence type="ECO:0000256" key="5">
    <source>
        <dbReference type="ARBA" id="ARBA00022801"/>
    </source>
</evidence>
<evidence type="ECO:0000256" key="4">
    <source>
        <dbReference type="ARBA" id="ARBA00022723"/>
    </source>
</evidence>
<keyword evidence="11" id="KW-1185">Reference proteome</keyword>
<evidence type="ECO:0000256" key="7">
    <source>
        <dbReference type="ARBA" id="ARBA00022997"/>
    </source>
</evidence>
<dbReference type="EC" id="3.5.1.18" evidence="10"/>
<evidence type="ECO:0000313" key="10">
    <source>
        <dbReference type="EMBL" id="MBB6217309.1"/>
    </source>
</evidence>
<dbReference type="Proteomes" id="UP000579281">
    <property type="component" value="Unassembled WGS sequence"/>
</dbReference>
<accession>A0A841L4I8</accession>
<keyword evidence="6" id="KW-0862">Zinc</keyword>
<keyword evidence="4" id="KW-0479">Metal-binding</keyword>
<keyword evidence="5 10" id="KW-0378">Hydrolase</keyword>
<keyword evidence="7" id="KW-0224">Dipeptidase</keyword>
<dbReference type="GO" id="GO:0009014">
    <property type="term" value="F:succinyl-diaminopimelate desuccinylase activity"/>
    <property type="evidence" value="ECO:0007669"/>
    <property type="project" value="UniProtKB-EC"/>
</dbReference>
<evidence type="ECO:0000256" key="3">
    <source>
        <dbReference type="ARBA" id="ARBA00022670"/>
    </source>
</evidence>
<dbReference type="Gene3D" id="3.40.630.10">
    <property type="entry name" value="Zn peptidases"/>
    <property type="match status" value="1"/>
</dbReference>
<evidence type="ECO:0000313" key="11">
    <source>
        <dbReference type="Proteomes" id="UP000579281"/>
    </source>
</evidence>
<comment type="caution">
    <text evidence="10">The sequence shown here is derived from an EMBL/GenBank/DDBJ whole genome shotgun (WGS) entry which is preliminary data.</text>
</comment>
<keyword evidence="3" id="KW-0645">Protease</keyword>
<dbReference type="InterPro" id="IPR050072">
    <property type="entry name" value="Peptidase_M20A"/>
</dbReference>
<dbReference type="InterPro" id="IPR010964">
    <property type="entry name" value="M20A_pepV-rel"/>
</dbReference>
<dbReference type="AlphaFoldDB" id="A0A841L4I8"/>
<dbReference type="Pfam" id="PF07687">
    <property type="entry name" value="M20_dimer"/>
    <property type="match status" value="1"/>
</dbReference>
<name>A0A841L4I8_9FIRM</name>
<dbReference type="GO" id="GO:0008237">
    <property type="term" value="F:metallopeptidase activity"/>
    <property type="evidence" value="ECO:0007669"/>
    <property type="project" value="UniProtKB-KW"/>
</dbReference>
<protein>
    <submittedName>
        <fullName evidence="10">Succinyl-diaminopimelate desuccinylase</fullName>
        <ecNumber evidence="10">3.5.1.18</ecNumber>
    </submittedName>
</protein>
<dbReference type="NCBIfam" id="TIGR01887">
    <property type="entry name" value="dipeptidaselike"/>
    <property type="match status" value="1"/>
</dbReference>
<dbReference type="Pfam" id="PF01546">
    <property type="entry name" value="Peptidase_M20"/>
    <property type="match status" value="1"/>
</dbReference>
<evidence type="ECO:0000256" key="1">
    <source>
        <dbReference type="ARBA" id="ARBA00001947"/>
    </source>
</evidence>
<dbReference type="SUPFAM" id="SSF53187">
    <property type="entry name" value="Zn-dependent exopeptidases"/>
    <property type="match status" value="1"/>
</dbReference>
<dbReference type="EMBL" id="JACHEN010000022">
    <property type="protein sequence ID" value="MBB6217309.1"/>
    <property type="molecule type" value="Genomic_DNA"/>
</dbReference>
<comment type="cofactor">
    <cofactor evidence="1">
        <name>Zn(2+)</name>
        <dbReference type="ChEBI" id="CHEBI:29105"/>
    </cofactor>
</comment>
<dbReference type="PANTHER" id="PTHR43808:SF31">
    <property type="entry name" value="N-ACETYL-L-CITRULLINE DEACETYLASE"/>
    <property type="match status" value="1"/>
</dbReference>
<dbReference type="GO" id="GO:0016805">
    <property type="term" value="F:dipeptidase activity"/>
    <property type="evidence" value="ECO:0007669"/>
    <property type="project" value="UniProtKB-KW"/>
</dbReference>
<reference evidence="10 11" key="1">
    <citation type="submission" date="2020-08" db="EMBL/GenBank/DDBJ databases">
        <title>Genomic Encyclopedia of Type Strains, Phase IV (KMG-IV): sequencing the most valuable type-strain genomes for metagenomic binning, comparative biology and taxonomic classification.</title>
        <authorList>
            <person name="Goeker M."/>
        </authorList>
    </citation>
    <scope>NUCLEOTIDE SEQUENCE [LARGE SCALE GENOMIC DNA]</scope>
    <source>
        <strain evidence="10 11">DSM 103526</strain>
    </source>
</reference>
<sequence length="471" mass="52926">MIHFYGEAQKKKDELVKLLAQWVAIPSVYDQTTATEDAPFGTSIKEALQWFEDLGRKDGFVSKNIDEHAVYIEYGQGEEYIGVFGHGDVVPAGEGWKTDPYKLHIINDTAYGRGVVDDKGPVLCCYLALKIIKELNIQTKNRIRIVVGGNEESGFRCIRHYFSKEPHPKLGFTPDAKFPVIHGEKGGMTLEFKGEIDGENIEIMAGVSQNTIPSVIKVKMPSQYKYLQEPFYDFITENNLGGTFEGSGEGVYMELIGVGGHSSKPDQARNPITKLMRFLTLNVSDVWVEALGKLIMDGNERGEKFSLSAVGKCGDLTIVPTMLRLSNGEFSIIFNMRYPENVTMECINQKIKKYIIENDLHQWEFKVENIKKPHYVDPSDDLVKKLHHIFIKHTGDTERKVRVTSAGTYASEMKNAVVFGAEFGDGSSGNVHGANEYMEIERLLQAMAIYTEAMIELSNMEIVTCNDIVYQ</sequence>
<evidence type="ECO:0000256" key="2">
    <source>
        <dbReference type="ARBA" id="ARBA00006247"/>
    </source>
</evidence>
<evidence type="ECO:0000256" key="8">
    <source>
        <dbReference type="ARBA" id="ARBA00023049"/>
    </source>
</evidence>
<feature type="domain" description="Peptidase M20 dimerisation" evidence="9">
    <location>
        <begin position="254"/>
        <end position="357"/>
    </location>
</feature>
<dbReference type="InterPro" id="IPR011650">
    <property type="entry name" value="Peptidase_M20_dimer"/>
</dbReference>
<dbReference type="GO" id="GO:0008777">
    <property type="term" value="F:acetylornithine deacetylase activity"/>
    <property type="evidence" value="ECO:0007669"/>
    <property type="project" value="TreeGrafter"/>
</dbReference>
<proteinExistence type="inferred from homology"/>
<comment type="similarity">
    <text evidence="2">Belongs to the peptidase M20A family.</text>
</comment>
<dbReference type="RefSeq" id="WP_184311810.1">
    <property type="nucleotide sequence ID" value="NZ_JACHEN010000022.1"/>
</dbReference>
<dbReference type="InterPro" id="IPR036264">
    <property type="entry name" value="Bact_exopeptidase_dim_dom"/>
</dbReference>